<keyword evidence="17" id="KW-1185">Reference proteome</keyword>
<dbReference type="InterPro" id="IPR036028">
    <property type="entry name" value="SH3-like_dom_sf"/>
</dbReference>
<feature type="domain" description="MyTH4" evidence="15">
    <location>
        <begin position="1571"/>
        <end position="1720"/>
    </location>
</feature>
<feature type="binding site" evidence="12">
    <location>
        <begin position="180"/>
        <end position="187"/>
    </location>
    <ligand>
        <name>ATP</name>
        <dbReference type="ChEBI" id="CHEBI:30616"/>
    </ligand>
</feature>
<dbReference type="Gene3D" id="6.20.240.20">
    <property type="match status" value="1"/>
</dbReference>
<dbReference type="RefSeq" id="XP_015282206.1">
    <property type="nucleotide sequence ID" value="XM_015426720.1"/>
</dbReference>
<keyword evidence="3 11" id="KW-0728">SH3 domain</keyword>
<evidence type="ECO:0000256" key="13">
    <source>
        <dbReference type="SAM" id="Coils"/>
    </source>
</evidence>
<dbReference type="Gene3D" id="1.25.40.530">
    <property type="entry name" value="MyTH4 domain"/>
    <property type="match status" value="2"/>
</dbReference>
<dbReference type="Proteomes" id="UP000694871">
    <property type="component" value="Unplaced"/>
</dbReference>
<dbReference type="SMART" id="SM00295">
    <property type="entry name" value="B41"/>
    <property type="match status" value="1"/>
</dbReference>
<dbReference type="PROSITE" id="PS50002">
    <property type="entry name" value="SH3"/>
    <property type="match status" value="1"/>
</dbReference>
<dbReference type="Gene3D" id="1.20.5.190">
    <property type="match status" value="2"/>
</dbReference>
<dbReference type="SUPFAM" id="SSF54236">
    <property type="entry name" value="Ubiquitin-like"/>
    <property type="match status" value="1"/>
</dbReference>
<dbReference type="Gene3D" id="3.40.850.10">
    <property type="entry name" value="Kinesin motor domain"/>
    <property type="match status" value="1"/>
</dbReference>
<feature type="domain" description="Myosin motor" evidence="16">
    <location>
        <begin position="87"/>
        <end position="736"/>
    </location>
</feature>
<dbReference type="SUPFAM" id="SSF50044">
    <property type="entry name" value="SH3-domain"/>
    <property type="match status" value="1"/>
</dbReference>
<dbReference type="Pfam" id="PF00612">
    <property type="entry name" value="IQ"/>
    <property type="match status" value="4"/>
</dbReference>
<evidence type="ECO:0000256" key="2">
    <source>
        <dbReference type="ARBA" id="ARBA00008314"/>
    </source>
</evidence>
<evidence type="ECO:0000256" key="12">
    <source>
        <dbReference type="PROSITE-ProRule" id="PRU00782"/>
    </source>
</evidence>
<evidence type="ECO:0000256" key="4">
    <source>
        <dbReference type="ARBA" id="ARBA00022490"/>
    </source>
</evidence>
<dbReference type="CDD" id="cd14473">
    <property type="entry name" value="FERM_B-lobe"/>
    <property type="match status" value="1"/>
</dbReference>
<dbReference type="PROSITE" id="PS51016">
    <property type="entry name" value="MYTH4"/>
    <property type="match status" value="2"/>
</dbReference>
<keyword evidence="9 12" id="KW-0505">Motor protein</keyword>
<dbReference type="InterPro" id="IPR036961">
    <property type="entry name" value="Kinesin_motor_dom_sf"/>
</dbReference>
<dbReference type="InterPro" id="IPR001609">
    <property type="entry name" value="Myosin_head_motor_dom-like"/>
</dbReference>
<keyword evidence="5" id="KW-0677">Repeat</keyword>
<organism evidence="17 18">
    <name type="scientific">Gekko japonicus</name>
    <name type="common">Schlegel's Japanese gecko</name>
    <dbReference type="NCBI Taxonomy" id="146911"/>
    <lineage>
        <taxon>Eukaryota</taxon>
        <taxon>Metazoa</taxon>
        <taxon>Chordata</taxon>
        <taxon>Craniata</taxon>
        <taxon>Vertebrata</taxon>
        <taxon>Euteleostomi</taxon>
        <taxon>Lepidosauria</taxon>
        <taxon>Squamata</taxon>
        <taxon>Bifurcata</taxon>
        <taxon>Gekkota</taxon>
        <taxon>Gekkonidae</taxon>
        <taxon>Gekkoninae</taxon>
        <taxon>Gekko</taxon>
    </lineage>
</organism>
<evidence type="ECO:0000256" key="11">
    <source>
        <dbReference type="PROSITE-ProRule" id="PRU00192"/>
    </source>
</evidence>
<keyword evidence="10 12" id="KW-0009">Actin-binding</keyword>
<evidence type="ECO:0000259" key="16">
    <source>
        <dbReference type="PROSITE" id="PS51456"/>
    </source>
</evidence>
<feature type="coiled-coil region" evidence="13">
    <location>
        <begin position="855"/>
        <end position="930"/>
    </location>
</feature>
<reference evidence="18" key="1">
    <citation type="submission" date="2025-08" db="UniProtKB">
        <authorList>
            <consortium name="RefSeq"/>
        </authorList>
    </citation>
    <scope>IDENTIFICATION</scope>
</reference>
<evidence type="ECO:0000256" key="1">
    <source>
        <dbReference type="ARBA" id="ARBA00004496"/>
    </source>
</evidence>
<evidence type="ECO:0000256" key="9">
    <source>
        <dbReference type="ARBA" id="ARBA00023175"/>
    </source>
</evidence>
<dbReference type="Gene3D" id="1.20.80.10">
    <property type="match status" value="1"/>
</dbReference>
<dbReference type="InterPro" id="IPR038185">
    <property type="entry name" value="MyTH4_dom_sf"/>
</dbReference>
<evidence type="ECO:0000256" key="6">
    <source>
        <dbReference type="ARBA" id="ARBA00022741"/>
    </source>
</evidence>
<dbReference type="PROSITE" id="PS51456">
    <property type="entry name" value="MYOSIN_MOTOR"/>
    <property type="match status" value="1"/>
</dbReference>
<dbReference type="Gene3D" id="3.10.20.90">
    <property type="entry name" value="Phosphatidylinositol 3-kinase Catalytic Subunit, Chain A, domain 1"/>
    <property type="match status" value="2"/>
</dbReference>
<proteinExistence type="inferred from homology"/>
<dbReference type="Gene3D" id="1.20.120.720">
    <property type="entry name" value="Myosin VI head, motor domain, U50 subdomain"/>
    <property type="match status" value="1"/>
</dbReference>
<feature type="domain" description="MyTH4" evidence="15">
    <location>
        <begin position="1012"/>
        <end position="1248"/>
    </location>
</feature>
<dbReference type="Gene3D" id="1.10.10.820">
    <property type="match status" value="1"/>
</dbReference>
<keyword evidence="4" id="KW-0963">Cytoplasm</keyword>
<evidence type="ECO:0000259" key="14">
    <source>
        <dbReference type="PROSITE" id="PS50002"/>
    </source>
</evidence>
<evidence type="ECO:0000259" key="15">
    <source>
        <dbReference type="PROSITE" id="PS51016"/>
    </source>
</evidence>
<dbReference type="Pfam" id="PF00784">
    <property type="entry name" value="MyTH4"/>
    <property type="match status" value="2"/>
</dbReference>
<dbReference type="InterPro" id="IPR041793">
    <property type="entry name" value="MyoVII_FERM_C1"/>
</dbReference>
<keyword evidence="13" id="KW-0175">Coiled coil</keyword>
<dbReference type="SMART" id="SM00015">
    <property type="entry name" value="IQ"/>
    <property type="match status" value="4"/>
</dbReference>
<keyword evidence="7 12" id="KW-0067">ATP-binding</keyword>
<dbReference type="Pfam" id="PF21998">
    <property type="entry name" value="FERM_C1_MyoVII"/>
    <property type="match status" value="1"/>
</dbReference>
<dbReference type="SMART" id="SM00242">
    <property type="entry name" value="MYSc"/>
    <property type="match status" value="1"/>
</dbReference>
<dbReference type="CDD" id="cd13198">
    <property type="entry name" value="FERM_C1_MyoVII"/>
    <property type="match status" value="1"/>
</dbReference>
<protein>
    <submittedName>
        <fullName evidence="18">Unconventional myosin-VIIa</fullName>
    </submittedName>
</protein>
<evidence type="ECO:0000256" key="8">
    <source>
        <dbReference type="ARBA" id="ARBA00023123"/>
    </source>
</evidence>
<evidence type="ECO:0000256" key="10">
    <source>
        <dbReference type="ARBA" id="ARBA00023203"/>
    </source>
</evidence>
<dbReference type="Pfam" id="PF24123">
    <property type="entry name" value="Myosin_VII_N"/>
    <property type="match status" value="1"/>
</dbReference>
<dbReference type="PANTHER" id="PTHR22692:SF34">
    <property type="entry name" value="MYOSIN VIIA"/>
    <property type="match status" value="1"/>
</dbReference>
<dbReference type="PANTHER" id="PTHR22692">
    <property type="entry name" value="MYOSIN VII, XV"/>
    <property type="match status" value="1"/>
</dbReference>
<dbReference type="SMART" id="SM00326">
    <property type="entry name" value="SH3"/>
    <property type="match status" value="1"/>
</dbReference>
<dbReference type="PROSITE" id="PS50096">
    <property type="entry name" value="IQ"/>
    <property type="match status" value="3"/>
</dbReference>
<dbReference type="Pfam" id="PF00373">
    <property type="entry name" value="FERM_M"/>
    <property type="match status" value="1"/>
</dbReference>
<keyword evidence="8 12" id="KW-0518">Myosin</keyword>
<comment type="similarity">
    <text evidence="2 12">Belongs to the TRAFAC class myosin-kinesin ATPase superfamily. Myosin family.</text>
</comment>
<dbReference type="InterPro" id="IPR029071">
    <property type="entry name" value="Ubiquitin-like_domsf"/>
</dbReference>
<evidence type="ECO:0000256" key="7">
    <source>
        <dbReference type="ARBA" id="ARBA00022840"/>
    </source>
</evidence>
<dbReference type="InterPro" id="IPR027417">
    <property type="entry name" value="P-loop_NTPase"/>
</dbReference>
<gene>
    <name evidence="18" type="primary">MYO7A</name>
</gene>
<dbReference type="InterPro" id="IPR000048">
    <property type="entry name" value="IQ_motif_EF-hand-BS"/>
</dbReference>
<dbReference type="InterPro" id="IPR019748">
    <property type="entry name" value="FERM_central"/>
</dbReference>
<dbReference type="InterPro" id="IPR019749">
    <property type="entry name" value="Band_41_domain"/>
</dbReference>
<dbReference type="InterPro" id="IPR035963">
    <property type="entry name" value="FERM_2"/>
</dbReference>
<dbReference type="Pfam" id="PF00063">
    <property type="entry name" value="Myosin_head"/>
    <property type="match status" value="2"/>
</dbReference>
<dbReference type="InterPro" id="IPR000857">
    <property type="entry name" value="MyTH4_dom"/>
</dbReference>
<feature type="non-terminal residue" evidence="18">
    <location>
        <position position="1865"/>
    </location>
</feature>
<evidence type="ECO:0000313" key="18">
    <source>
        <dbReference type="RefSeq" id="XP_015282206.1"/>
    </source>
</evidence>
<dbReference type="CDD" id="cd01381">
    <property type="entry name" value="MYSc_Myo7"/>
    <property type="match status" value="1"/>
</dbReference>
<dbReference type="PRINTS" id="PR00193">
    <property type="entry name" value="MYOSINHEAVY"/>
</dbReference>
<name>A0ABM1L8B9_GEKJA</name>
<feature type="domain" description="SH3" evidence="14">
    <location>
        <begin position="1427"/>
        <end position="1496"/>
    </location>
</feature>
<dbReference type="SMART" id="SM00139">
    <property type="entry name" value="MyTH4"/>
    <property type="match status" value="2"/>
</dbReference>
<dbReference type="InterPro" id="IPR057130">
    <property type="entry name" value="Myosin_VII_N"/>
</dbReference>
<dbReference type="Pfam" id="PF21989">
    <property type="entry name" value="RA_2"/>
    <property type="match status" value="1"/>
</dbReference>
<dbReference type="Gene3D" id="2.30.29.30">
    <property type="entry name" value="Pleckstrin-homology domain (PH domain)/Phosphotyrosine-binding domain (PTB)"/>
    <property type="match status" value="1"/>
</dbReference>
<evidence type="ECO:0000256" key="5">
    <source>
        <dbReference type="ARBA" id="ARBA00022737"/>
    </source>
</evidence>
<dbReference type="GeneID" id="107123470"/>
<sequence>MDGQKKDPGKWTLLRNVNQVLKPPTLLPGDYVWMDLKTGREFDVPIGAVVKLCDSGQIQVVDDEENEHWISPQKASHIKPMHPTSIHGVEDMIRLGDLNEAGILRNLLIRYREHLIYTYTGSILVAVNPYQLLPIYSPEQIRLYTNKKIGEMPPHIFAIADNCYFNMQRNNKDQCCIISGESGAGKTESTKLILQFLAAISGQHSWIEQQVLEANPILEAFGNAKTIRNDNSSRFGKYIDIHFNKRGAIEGAKIEQYLLEKSRVCRQAHDERNYHIFYCMLKGMTPEQKKMLGLGKAADYNYLSMGHCITCDGRDDSKEYSNIRAAMKVLMFTDTENWEICKLLAAILHMGNLRYEARTYDNLDACEVLHSASLITAASLLEVDPQDVMNCLTSRTIITRGETVSTPLSMEQALDVRDAFVKGIYGRLFVWIVDKINAAIYRPPSHEHKSVRRSIGLLDIFGFENFAVNSFEQLCINFANENLQQFFVRHVFKLEQEEYNLENINWQHIEFTDNQDALDMIAIKPMNIISLIDEESKFPKGTDTTMLNKLNSQHKLNSNYIPPKNNYDTQFGINHFAGIVYYETNGFLEKNRDTLHGDIIQLVHSSRNKFIKQIFQADVAMFLCGYASSAFGPSAAFTLKLFDRELCVRQLRYSGMMETIRIRRAGYPIRYTFVEFVDRYRVLMPGVKPAYKQGDLRGTCQRIAEAVLGKDDDWQIGKTKIFLKDHHDMLLEIERDKAITDKVILIQKVVRGFKDRSNFLKVRNAVLMIQRNWRGHNCRRNYDAMRIGFLRLQALYRSRKLHKQYYMARKRIIEFQARCRGYLVRRAFRHRLWAVFTIQAYARGMIARRLFRRLKGEYRRRLEAEKLRLMEEERLRKEMSAKKAKEEAEKKHQIRLAQLAREDAEREVKEKEETRRKKEFLEKMEKARNEPVNDSDMVDKMFGFLGTTTSMPGQEGQAPNGFEDLERVPKELEEDDLDTALPLPEEEEEDLSEYKFAKFAATYFQGTTTHTYIRRPLKQPLLYHEDEGDQLAALAVWITILRFMGDLPEPKYHTAMSDGSEKIPVMTKIYETLGKKTYKKELQALQGEGESAHMDGHKKNSVRHKLVSLTLKKKSKLTEEVTKRLHDGESTVQGNSMLEDRPTSNLEKLHFVIGNGILRPGLRDEIYCQICKQLAQNPSKSSHARGWILMSLCVGCFAPSEKFVKYLRNYINGGPPGYAPYCEERLRRTFANGTRTQPPSWLELQATKSKKPIMLPVTFMDGTTKTLLTDSATTAKELCSSLADKISLKDHFGFSLYIALFDKGIYTQKRADPKKVKEEVVDFARFKWPLLFSRFYEAFKFSGPSLPKNDVIVAVNWTGVYFVDEQEQVLLELSFPEITAVSSSRGGKLQGQSFTMATIKADEYTFTSNNAEDIRDLVVTFLEGLRKRSKYVVTLQDNPIPVSEDSGFLGFLKGDLIVLDQDTGENVMNSGWANGVNERTKQKGDFPTDAVYVLPTVTTPPPEIVALITMTPDQRQDVIRTASLVSSDSEERTKPYTLEEFSYDYFRPPPKHTLSRVMITKNRGKDKMWSYTREPIKQPLLKKILGSEELSQEACMAFIAVLKYMSDYPSKRTRSVNELTDQIFEGALKAEPLKDEVYSQILKQLTDNHIKYSEERGWELLWLCTGLFPPSNVLLPHVQRFIQSRKHHPLANDCMQRLQKALRNGSRKYPPHLVEVEAIQHKTTQIFHKVYFPDDTDEVISVPEGDFFFDFVRHLTDWIKKARPAKDGIVPSLTYQVFFMKKLWTHTVPGKDSMADSIFHYYQELPKYLRGYHKCTREEVLQIGALIYRVKFEDDKSYFPSIPKLLKELVPEPLIRQLSPDDWKR</sequence>
<keyword evidence="6 12" id="KW-0547">Nucleotide-binding</keyword>
<comment type="subcellular location">
    <subcellularLocation>
        <location evidence="1">Cytoplasm</location>
    </subcellularLocation>
</comment>
<dbReference type="InterPro" id="IPR011993">
    <property type="entry name" value="PH-like_dom_sf"/>
</dbReference>
<evidence type="ECO:0000313" key="17">
    <source>
        <dbReference type="Proteomes" id="UP000694871"/>
    </source>
</evidence>
<dbReference type="Gene3D" id="2.30.30.40">
    <property type="entry name" value="SH3 Domains"/>
    <property type="match status" value="1"/>
</dbReference>
<dbReference type="InterPro" id="IPR014352">
    <property type="entry name" value="FERM/acyl-CoA-bd_prot_sf"/>
</dbReference>
<dbReference type="InterPro" id="IPR001452">
    <property type="entry name" value="SH3_domain"/>
</dbReference>
<evidence type="ECO:0000256" key="3">
    <source>
        <dbReference type="ARBA" id="ARBA00022443"/>
    </source>
</evidence>
<dbReference type="InterPro" id="IPR036106">
    <property type="entry name" value="MYSc_Myo7"/>
</dbReference>
<dbReference type="SUPFAM" id="SSF47031">
    <property type="entry name" value="Second domain of FERM"/>
    <property type="match status" value="1"/>
</dbReference>
<accession>A0ABM1L8B9</accession>
<comment type="caution">
    <text evidence="12">Lacks conserved residue(s) required for the propagation of feature annotation.</text>
</comment>
<dbReference type="InterPro" id="IPR051567">
    <property type="entry name" value="Unconventional_Myosin_ATPase"/>
</dbReference>
<dbReference type="Gene3D" id="1.20.58.530">
    <property type="match status" value="1"/>
</dbReference>
<dbReference type="SUPFAM" id="SSF52540">
    <property type="entry name" value="P-loop containing nucleoside triphosphate hydrolases"/>
    <property type="match status" value="2"/>
</dbReference>